<gene>
    <name evidence="1" type="ORF">ABT39_MTgene371</name>
</gene>
<keyword evidence="1" id="KW-0496">Mitochondrion</keyword>
<accession>A0A117NIW0</accession>
<proteinExistence type="predicted"/>
<reference evidence="1" key="1">
    <citation type="journal article" date="2015" name="Genome Biol. Evol.">
        <title>Organellar Genomes of White Spruce (Picea glauca): Assembly and Annotation.</title>
        <authorList>
            <person name="Jackman S.D."/>
            <person name="Warren R.L."/>
            <person name="Gibb E.A."/>
            <person name="Vandervalk B.P."/>
            <person name="Mohamadi H."/>
            <person name="Chu J."/>
            <person name="Raymond A."/>
            <person name="Pleasance S."/>
            <person name="Coope R."/>
            <person name="Wildung M.R."/>
            <person name="Ritland C.E."/>
            <person name="Bousquet J."/>
            <person name="Jones S.J."/>
            <person name="Bohlmann J."/>
            <person name="Birol I."/>
        </authorList>
    </citation>
    <scope>NUCLEOTIDE SEQUENCE [LARGE SCALE GENOMIC DNA]</scope>
    <source>
        <tissue evidence="1">Flushing bud</tissue>
    </source>
</reference>
<sequence>MYVLFHQSPRCATTANHFSSITNLGSWFNFTGTLVMINHIPTLAIGRNGSIIIISRLAPQKR</sequence>
<comment type="caution">
    <text evidence="1">The sequence shown here is derived from an EMBL/GenBank/DDBJ whole genome shotgun (WGS) entry which is preliminary data.</text>
</comment>
<organism evidence="1">
    <name type="scientific">Picea glauca</name>
    <name type="common">White spruce</name>
    <name type="synonym">Pinus glauca</name>
    <dbReference type="NCBI Taxonomy" id="3330"/>
    <lineage>
        <taxon>Eukaryota</taxon>
        <taxon>Viridiplantae</taxon>
        <taxon>Streptophyta</taxon>
        <taxon>Embryophyta</taxon>
        <taxon>Tracheophyta</taxon>
        <taxon>Spermatophyta</taxon>
        <taxon>Pinopsida</taxon>
        <taxon>Pinidae</taxon>
        <taxon>Conifers I</taxon>
        <taxon>Pinales</taxon>
        <taxon>Pinaceae</taxon>
        <taxon>Picea</taxon>
    </lineage>
</organism>
<protein>
    <submittedName>
        <fullName evidence="1">Uncharacterized protein</fullName>
    </submittedName>
</protein>
<dbReference type="EMBL" id="LKAM01000001">
    <property type="protein sequence ID" value="KUM50528.1"/>
    <property type="molecule type" value="Genomic_DNA"/>
</dbReference>
<geneLocation type="mitochondrion" evidence="1"/>
<name>A0A117NIW0_PICGL</name>
<dbReference type="AlphaFoldDB" id="A0A117NIW0"/>
<evidence type="ECO:0000313" key="1">
    <source>
        <dbReference type="EMBL" id="KUM50528.1"/>
    </source>
</evidence>